<evidence type="ECO:0000256" key="6">
    <source>
        <dbReference type="ARBA" id="ARBA00023163"/>
    </source>
</evidence>
<sequence>NKTENVYESDNKTENVYESDNKTENVYESDNKTENVYESDRIYHYIIDKCLKNTTHLELTFQSLFSYTALSIPFPEHNQSPRNTYQCAMAKQAIGQSSYNLSNVEYFNFYGQVPLTHSIISEKIVSGQNLIIAVMSLTGYDIEDAVILNKQAIDRGMARITLFKDVDTEI</sequence>
<dbReference type="GO" id="GO:0003899">
    <property type="term" value="F:DNA-directed RNA polymerase activity"/>
    <property type="evidence" value="ECO:0007669"/>
    <property type="project" value="UniProtKB-EC"/>
</dbReference>
<dbReference type="OrthoDB" id="10248617at2759"/>
<dbReference type="GO" id="GO:0032549">
    <property type="term" value="F:ribonucleoside binding"/>
    <property type="evidence" value="ECO:0007669"/>
    <property type="project" value="InterPro"/>
</dbReference>
<dbReference type="InterPro" id="IPR015712">
    <property type="entry name" value="DNA-dir_RNA_pol_su2"/>
</dbReference>
<evidence type="ECO:0000256" key="4">
    <source>
        <dbReference type="ARBA" id="ARBA00022679"/>
    </source>
</evidence>
<dbReference type="Proteomes" id="UP000051530">
    <property type="component" value="Unassembled WGS sequence"/>
</dbReference>
<evidence type="ECO:0000259" key="8">
    <source>
        <dbReference type="Pfam" id="PF00562"/>
    </source>
</evidence>
<feature type="domain" description="DNA-directed RNA polymerase subunit 2 hybrid-binding" evidence="8">
    <location>
        <begin position="69"/>
        <end position="167"/>
    </location>
</feature>
<keyword evidence="3" id="KW-0240">DNA-directed RNA polymerase</keyword>
<evidence type="ECO:0000256" key="1">
    <source>
        <dbReference type="ARBA" id="ARBA00006835"/>
    </source>
</evidence>
<feature type="non-terminal residue" evidence="9">
    <location>
        <position position="170"/>
    </location>
</feature>
<dbReference type="Pfam" id="PF00562">
    <property type="entry name" value="RNA_pol_Rpb2_6"/>
    <property type="match status" value="1"/>
</dbReference>
<protein>
    <recommendedName>
        <fullName evidence="2">DNA-directed RNA polymerase</fullName>
        <ecNumber evidence="2">2.7.7.6</ecNumber>
    </recommendedName>
</protein>
<comment type="caution">
    <text evidence="9">The sequence shown here is derived from an EMBL/GenBank/DDBJ whole genome shotgun (WGS) entry which is preliminary data.</text>
</comment>
<dbReference type="VEuPathDB" id="MicrosporidiaDB:M153_29826000510"/>
<dbReference type="InterPro" id="IPR007120">
    <property type="entry name" value="DNA-dir_RNAP_su2_dom"/>
</dbReference>
<dbReference type="EMBL" id="LGUB01001588">
    <property type="protein sequence ID" value="KRH91724.1"/>
    <property type="molecule type" value="Genomic_DNA"/>
</dbReference>
<dbReference type="EC" id="2.7.7.6" evidence="2"/>
<dbReference type="GO" id="GO:0003677">
    <property type="term" value="F:DNA binding"/>
    <property type="evidence" value="ECO:0007669"/>
    <property type="project" value="InterPro"/>
</dbReference>
<organism evidence="9 10">
    <name type="scientific">Pseudoloma neurophilia</name>
    <dbReference type="NCBI Taxonomy" id="146866"/>
    <lineage>
        <taxon>Eukaryota</taxon>
        <taxon>Fungi</taxon>
        <taxon>Fungi incertae sedis</taxon>
        <taxon>Microsporidia</taxon>
        <taxon>Pseudoloma</taxon>
    </lineage>
</organism>
<dbReference type="SUPFAM" id="SSF64484">
    <property type="entry name" value="beta and beta-prime subunits of DNA dependent RNA-polymerase"/>
    <property type="match status" value="1"/>
</dbReference>
<feature type="non-terminal residue" evidence="9">
    <location>
        <position position="1"/>
    </location>
</feature>
<dbReference type="AlphaFoldDB" id="A0A0R0LQH3"/>
<evidence type="ECO:0000256" key="7">
    <source>
        <dbReference type="SAM" id="MobiDB-lite"/>
    </source>
</evidence>
<dbReference type="GO" id="GO:0006351">
    <property type="term" value="P:DNA-templated transcription"/>
    <property type="evidence" value="ECO:0007669"/>
    <property type="project" value="InterPro"/>
</dbReference>
<evidence type="ECO:0000256" key="3">
    <source>
        <dbReference type="ARBA" id="ARBA00022478"/>
    </source>
</evidence>
<reference evidence="9 10" key="1">
    <citation type="submission" date="2015-07" db="EMBL/GenBank/DDBJ databases">
        <title>The genome of Pseudoloma neurophilia, a relevant intracellular parasite of the zebrafish.</title>
        <authorList>
            <person name="Ndikumana S."/>
            <person name="Pelin A."/>
            <person name="Sanders J."/>
            <person name="Corradi N."/>
        </authorList>
    </citation>
    <scope>NUCLEOTIDE SEQUENCE [LARGE SCALE GENOMIC DNA]</scope>
    <source>
        <strain evidence="9 10">MK1</strain>
    </source>
</reference>
<accession>A0A0R0LQH3</accession>
<dbReference type="GO" id="GO:0000428">
    <property type="term" value="C:DNA-directed RNA polymerase complex"/>
    <property type="evidence" value="ECO:0007669"/>
    <property type="project" value="UniProtKB-KW"/>
</dbReference>
<evidence type="ECO:0000313" key="9">
    <source>
        <dbReference type="EMBL" id="KRH91724.1"/>
    </source>
</evidence>
<dbReference type="PANTHER" id="PTHR20856">
    <property type="entry name" value="DNA-DIRECTED RNA POLYMERASE I SUBUNIT 2"/>
    <property type="match status" value="1"/>
</dbReference>
<gene>
    <name evidence="9" type="ORF">M153_29826000510</name>
</gene>
<evidence type="ECO:0000256" key="5">
    <source>
        <dbReference type="ARBA" id="ARBA00022695"/>
    </source>
</evidence>
<dbReference type="Gene3D" id="2.40.270.10">
    <property type="entry name" value="DNA-directed RNA polymerase, subunit 2, domain 6"/>
    <property type="match status" value="1"/>
</dbReference>
<evidence type="ECO:0000313" key="10">
    <source>
        <dbReference type="Proteomes" id="UP000051530"/>
    </source>
</evidence>
<proteinExistence type="inferred from homology"/>
<dbReference type="InterPro" id="IPR037033">
    <property type="entry name" value="DNA-dir_RNAP_su2_hyb_sf"/>
</dbReference>
<keyword evidence="6" id="KW-0804">Transcription</keyword>
<feature type="region of interest" description="Disordered" evidence="7">
    <location>
        <begin position="1"/>
        <end position="23"/>
    </location>
</feature>
<comment type="similarity">
    <text evidence="1">Belongs to the RNA polymerase beta chain family.</text>
</comment>
<name>A0A0R0LQH3_9MICR</name>
<keyword evidence="10" id="KW-1185">Reference proteome</keyword>
<evidence type="ECO:0000256" key="2">
    <source>
        <dbReference type="ARBA" id="ARBA00012418"/>
    </source>
</evidence>
<keyword evidence="4" id="KW-0808">Transferase</keyword>
<keyword evidence="5" id="KW-0548">Nucleotidyltransferase</keyword>